<feature type="transmembrane region" description="Helical" evidence="6">
    <location>
        <begin position="121"/>
        <end position="140"/>
    </location>
</feature>
<comment type="subcellular location">
    <subcellularLocation>
        <location evidence="1">Cell membrane</location>
        <topology evidence="1">Multi-pass membrane protein</topology>
    </subcellularLocation>
</comment>
<feature type="transmembrane region" description="Helical" evidence="6">
    <location>
        <begin position="327"/>
        <end position="351"/>
    </location>
</feature>
<evidence type="ECO:0000256" key="2">
    <source>
        <dbReference type="ARBA" id="ARBA00022475"/>
    </source>
</evidence>
<keyword evidence="2" id="KW-1003">Cell membrane</keyword>
<evidence type="ECO:0000256" key="1">
    <source>
        <dbReference type="ARBA" id="ARBA00004651"/>
    </source>
</evidence>
<evidence type="ECO:0000256" key="6">
    <source>
        <dbReference type="SAM" id="Phobius"/>
    </source>
</evidence>
<dbReference type="AlphaFoldDB" id="A0A4R7FIQ9"/>
<keyword evidence="5 6" id="KW-0472">Membrane</keyword>
<feature type="transmembrane region" description="Helical" evidence="6">
    <location>
        <begin position="152"/>
        <end position="171"/>
    </location>
</feature>
<feature type="transmembrane region" description="Helical" evidence="6">
    <location>
        <begin position="358"/>
        <end position="378"/>
    </location>
</feature>
<keyword evidence="4 6" id="KW-1133">Transmembrane helix</keyword>
<evidence type="ECO:0000256" key="5">
    <source>
        <dbReference type="ARBA" id="ARBA00023136"/>
    </source>
</evidence>
<dbReference type="Proteomes" id="UP000295344">
    <property type="component" value="Unassembled WGS sequence"/>
</dbReference>
<sequence>MADTAPSRRRHLVRRLGGFGSSVVINGVISLAVVPIVITQAGADLWAGIAVAQSIASFVAVVVTFGWAVTGPATVAGLSDEERSGYFRASVAARVWLAVPSVPIMIGAVILLAPGDRLADVLAALALLLPALGSSWFFVGEGSPRRLLLNETVPRAAGTALGALLLLTTHLPLEVFAGGQALGAVAAVALGWRSVLRRYPGRLRFDLRADVHRLRGQTGGVVTAVTAALYVNLPVVLAGVLLPNQVAVYAVVDKLQKLALTALGPVFQVTQGSVGSADPVLRPARARSVGRVALVLGAAVALGFALLGGLGVQILSSGRISVPPLLVAALGVALGAVSTSAIIGLSCLTALGAVKQVAVSTVLGAIVGIPAILVGGILFGVTGIAIAAALSEVVVAVYQVQVLRRRIGASERGSDVSPLLGSPTS</sequence>
<comment type="caution">
    <text evidence="7">The sequence shown here is derived from an EMBL/GenBank/DDBJ whole genome shotgun (WGS) entry which is preliminary data.</text>
</comment>
<keyword evidence="8" id="KW-1185">Reference proteome</keyword>
<organism evidence="7 8">
    <name type="scientific">Amnibacterium kyonggiense</name>
    <dbReference type="NCBI Taxonomy" id="595671"/>
    <lineage>
        <taxon>Bacteria</taxon>
        <taxon>Bacillati</taxon>
        <taxon>Actinomycetota</taxon>
        <taxon>Actinomycetes</taxon>
        <taxon>Micrococcales</taxon>
        <taxon>Microbacteriaceae</taxon>
        <taxon>Amnibacterium</taxon>
    </lineage>
</organism>
<proteinExistence type="predicted"/>
<protein>
    <submittedName>
        <fullName evidence="7">O-antigen/teichoic acid export membrane protein</fullName>
    </submittedName>
</protein>
<dbReference type="PANTHER" id="PTHR30250:SF26">
    <property type="entry name" value="PSMA PROTEIN"/>
    <property type="match status" value="1"/>
</dbReference>
<feature type="transmembrane region" description="Helical" evidence="6">
    <location>
        <begin position="16"/>
        <end position="39"/>
    </location>
</feature>
<feature type="transmembrane region" description="Helical" evidence="6">
    <location>
        <begin position="292"/>
        <end position="315"/>
    </location>
</feature>
<feature type="transmembrane region" description="Helical" evidence="6">
    <location>
        <begin position="45"/>
        <end position="70"/>
    </location>
</feature>
<dbReference type="EMBL" id="SOAM01000004">
    <property type="protein sequence ID" value="TDS74948.1"/>
    <property type="molecule type" value="Genomic_DNA"/>
</dbReference>
<dbReference type="GO" id="GO:0005886">
    <property type="term" value="C:plasma membrane"/>
    <property type="evidence" value="ECO:0007669"/>
    <property type="project" value="UniProtKB-SubCell"/>
</dbReference>
<evidence type="ECO:0000313" key="8">
    <source>
        <dbReference type="Proteomes" id="UP000295344"/>
    </source>
</evidence>
<accession>A0A4R7FIQ9</accession>
<dbReference type="InterPro" id="IPR050833">
    <property type="entry name" value="Poly_Biosynth_Transport"/>
</dbReference>
<evidence type="ECO:0000256" key="3">
    <source>
        <dbReference type="ARBA" id="ARBA00022692"/>
    </source>
</evidence>
<gene>
    <name evidence="7" type="ORF">CLV52_3472</name>
</gene>
<keyword evidence="3 6" id="KW-0812">Transmembrane</keyword>
<feature type="transmembrane region" description="Helical" evidence="6">
    <location>
        <begin position="91"/>
        <end position="115"/>
    </location>
</feature>
<dbReference type="OrthoDB" id="3733304at2"/>
<evidence type="ECO:0000313" key="7">
    <source>
        <dbReference type="EMBL" id="TDS74948.1"/>
    </source>
</evidence>
<evidence type="ECO:0000256" key="4">
    <source>
        <dbReference type="ARBA" id="ARBA00022989"/>
    </source>
</evidence>
<feature type="transmembrane region" description="Helical" evidence="6">
    <location>
        <begin position="177"/>
        <end position="196"/>
    </location>
</feature>
<feature type="transmembrane region" description="Helical" evidence="6">
    <location>
        <begin position="384"/>
        <end position="403"/>
    </location>
</feature>
<name>A0A4R7FIQ9_9MICO</name>
<dbReference type="RefSeq" id="WP_133767605.1">
    <property type="nucleotide sequence ID" value="NZ_BAAARP010000001.1"/>
</dbReference>
<dbReference type="PANTHER" id="PTHR30250">
    <property type="entry name" value="PST FAMILY PREDICTED COLANIC ACID TRANSPORTER"/>
    <property type="match status" value="1"/>
</dbReference>
<reference evidence="7 8" key="1">
    <citation type="submission" date="2019-03" db="EMBL/GenBank/DDBJ databases">
        <title>Genomic Encyclopedia of Archaeal and Bacterial Type Strains, Phase II (KMG-II): from individual species to whole genera.</title>
        <authorList>
            <person name="Goeker M."/>
        </authorList>
    </citation>
    <scope>NUCLEOTIDE SEQUENCE [LARGE SCALE GENOMIC DNA]</scope>
    <source>
        <strain evidence="7 8">DSM 24782</strain>
    </source>
</reference>